<evidence type="ECO:0000313" key="14">
    <source>
        <dbReference type="Proteomes" id="UP000824090"/>
    </source>
</evidence>
<keyword evidence="8" id="KW-0012">Acyltransferase</keyword>
<evidence type="ECO:0000256" key="7">
    <source>
        <dbReference type="ARBA" id="ARBA00022833"/>
    </source>
</evidence>
<evidence type="ECO:0000256" key="9">
    <source>
        <dbReference type="ARBA" id="ARBA00030044"/>
    </source>
</evidence>
<comment type="caution">
    <text evidence="13">The sequence shown here is derived from an EMBL/GenBank/DDBJ whole genome shotgun (WGS) entry which is preliminary data.</text>
</comment>
<dbReference type="Proteomes" id="UP000824090">
    <property type="component" value="Unassembled WGS sequence"/>
</dbReference>
<keyword evidence="7" id="KW-0862">Zinc</keyword>
<evidence type="ECO:0000256" key="12">
    <source>
        <dbReference type="ARBA" id="ARBA00047589"/>
    </source>
</evidence>
<sequence>MKEEAIRNIVSQVMEDLQMTDKDMSFPVETSARHVHLTEEAVEKLFGKGKRLVEKRLLSLPGFLSEQRVSIVTKKGSFHNVAVLGPERSAVQVEISRADARVLGLNPPVNLSGDFSDAEDVIIVGDKGSICARGS</sequence>
<dbReference type="GO" id="GO:0046872">
    <property type="term" value="F:metal ion binding"/>
    <property type="evidence" value="ECO:0007669"/>
    <property type="project" value="UniProtKB-KW"/>
</dbReference>
<evidence type="ECO:0000256" key="1">
    <source>
        <dbReference type="ARBA" id="ARBA00001947"/>
    </source>
</evidence>
<evidence type="ECO:0000256" key="3">
    <source>
        <dbReference type="ARBA" id="ARBA00012206"/>
    </source>
</evidence>
<reference evidence="13" key="1">
    <citation type="submission" date="2020-10" db="EMBL/GenBank/DDBJ databases">
        <authorList>
            <person name="Gilroy R."/>
        </authorList>
    </citation>
    <scope>NUCLEOTIDE SEQUENCE</scope>
    <source>
        <strain evidence="13">ChiHcec3-6078</strain>
    </source>
</reference>
<evidence type="ECO:0000256" key="2">
    <source>
        <dbReference type="ARBA" id="ARBA00007342"/>
    </source>
</evidence>
<evidence type="ECO:0000256" key="6">
    <source>
        <dbReference type="ARBA" id="ARBA00022723"/>
    </source>
</evidence>
<comment type="similarity">
    <text evidence="2">Belongs to the PduL family.</text>
</comment>
<evidence type="ECO:0000256" key="11">
    <source>
        <dbReference type="ARBA" id="ARBA00033077"/>
    </source>
</evidence>
<dbReference type="PANTHER" id="PTHR39453:SF1">
    <property type="entry name" value="PHOSPHATE PROPANOYLTRANSFERASE"/>
    <property type="match status" value="1"/>
</dbReference>
<organism evidence="13 14">
    <name type="scientific">Candidatus Allocopromorpha excrementigallinarum</name>
    <dbReference type="NCBI Taxonomy" id="2840742"/>
    <lineage>
        <taxon>Bacteria</taxon>
        <taxon>Bacillati</taxon>
        <taxon>Bacillota</taxon>
        <taxon>Clostridia</taxon>
        <taxon>Eubacteriales</taxon>
        <taxon>Eubacteriaceae</taxon>
        <taxon>Eubacteriaceae incertae sedis</taxon>
        <taxon>Candidatus Allocopromorpha</taxon>
    </lineage>
</organism>
<evidence type="ECO:0000256" key="10">
    <source>
        <dbReference type="ARBA" id="ARBA00030939"/>
    </source>
</evidence>
<keyword evidence="5" id="KW-0808">Transferase</keyword>
<protein>
    <recommendedName>
        <fullName evidence="4">Phosphate propanoyltransferase</fullName>
        <ecNumber evidence="3">2.3.1.222</ecNumber>
    </recommendedName>
    <alternativeName>
        <fullName evidence="10">Phosphate acyltransferase PduL</fullName>
    </alternativeName>
    <alternativeName>
        <fullName evidence="9">Phosphotransacylase PduL</fullName>
    </alternativeName>
    <alternativeName>
        <fullName evidence="11">Propanediol utilization protein PduL</fullName>
    </alternativeName>
</protein>
<comment type="cofactor">
    <cofactor evidence="1">
        <name>Zn(2+)</name>
        <dbReference type="ChEBI" id="CHEBI:29105"/>
    </cofactor>
</comment>
<keyword evidence="6" id="KW-0479">Metal-binding</keyword>
<dbReference type="AlphaFoldDB" id="A0A9D1L7B8"/>
<dbReference type="PANTHER" id="PTHR39453">
    <property type="entry name" value="PHOSPHATE PROPANOYLTRANSFERASE"/>
    <property type="match status" value="1"/>
</dbReference>
<evidence type="ECO:0000256" key="4">
    <source>
        <dbReference type="ARBA" id="ARBA00020837"/>
    </source>
</evidence>
<evidence type="ECO:0000256" key="8">
    <source>
        <dbReference type="ARBA" id="ARBA00023315"/>
    </source>
</evidence>
<proteinExistence type="inferred from homology"/>
<comment type="catalytic activity">
    <reaction evidence="12">
        <text>propanoyl-CoA + phosphate = propanoyl phosphate + CoA</text>
        <dbReference type="Rhea" id="RHEA:28046"/>
        <dbReference type="ChEBI" id="CHEBI:43474"/>
        <dbReference type="ChEBI" id="CHEBI:57287"/>
        <dbReference type="ChEBI" id="CHEBI:57392"/>
        <dbReference type="ChEBI" id="CHEBI:58933"/>
        <dbReference type="EC" id="2.3.1.222"/>
    </reaction>
</comment>
<dbReference type="EMBL" id="DVMP01000104">
    <property type="protein sequence ID" value="HIU25972.1"/>
    <property type="molecule type" value="Genomic_DNA"/>
</dbReference>
<evidence type="ECO:0000256" key="5">
    <source>
        <dbReference type="ARBA" id="ARBA00022679"/>
    </source>
</evidence>
<name>A0A9D1L7B8_9FIRM</name>
<reference evidence="13" key="2">
    <citation type="journal article" date="2021" name="PeerJ">
        <title>Extensive microbial diversity within the chicken gut microbiome revealed by metagenomics and culture.</title>
        <authorList>
            <person name="Gilroy R."/>
            <person name="Ravi A."/>
            <person name="Getino M."/>
            <person name="Pursley I."/>
            <person name="Horton D.L."/>
            <person name="Alikhan N.F."/>
            <person name="Baker D."/>
            <person name="Gharbi K."/>
            <person name="Hall N."/>
            <person name="Watson M."/>
            <person name="Adriaenssens E.M."/>
            <person name="Foster-Nyarko E."/>
            <person name="Jarju S."/>
            <person name="Secka A."/>
            <person name="Antonio M."/>
            <person name="Oren A."/>
            <person name="Chaudhuri R.R."/>
            <person name="La Ragione R."/>
            <person name="Hildebrand F."/>
            <person name="Pallen M.J."/>
        </authorList>
    </citation>
    <scope>NUCLEOTIDE SEQUENCE</scope>
    <source>
        <strain evidence="13">ChiHcec3-6078</strain>
    </source>
</reference>
<dbReference type="InterPro" id="IPR008300">
    <property type="entry name" value="PTAC"/>
</dbReference>
<dbReference type="Pfam" id="PF06130">
    <property type="entry name" value="PTAC"/>
    <property type="match status" value="1"/>
</dbReference>
<dbReference type="EC" id="2.3.1.222" evidence="3"/>
<feature type="non-terminal residue" evidence="13">
    <location>
        <position position="135"/>
    </location>
</feature>
<gene>
    <name evidence="13" type="ORF">IAC50_05705</name>
</gene>
<dbReference type="GO" id="GO:0016747">
    <property type="term" value="F:acyltransferase activity, transferring groups other than amino-acyl groups"/>
    <property type="evidence" value="ECO:0007669"/>
    <property type="project" value="InterPro"/>
</dbReference>
<accession>A0A9D1L7B8</accession>
<evidence type="ECO:0000313" key="13">
    <source>
        <dbReference type="EMBL" id="HIU25972.1"/>
    </source>
</evidence>